<protein>
    <recommendedName>
        <fullName evidence="10">Coatomer subunit beta</fullName>
    </recommendedName>
    <alternativeName>
        <fullName evidence="10">Beta-coat protein</fullName>
    </alternativeName>
</protein>
<evidence type="ECO:0000256" key="1">
    <source>
        <dbReference type="ARBA" id="ARBA00004255"/>
    </source>
</evidence>
<feature type="domain" description="Coatomer beta subunit appendage platform" evidence="13">
    <location>
        <begin position="816"/>
        <end position="943"/>
    </location>
</feature>
<comment type="subcellular location">
    <subcellularLocation>
        <location evidence="10">Cytoplasm</location>
    </subcellularLocation>
    <subcellularLocation>
        <location evidence="1 10">Golgi apparatus membrane</location>
        <topology evidence="1 10">Peripheral membrane protein</topology>
        <orientation evidence="1 10">Cytoplasmic side</orientation>
    </subcellularLocation>
    <subcellularLocation>
        <location evidence="10">Cytoplasmic vesicle</location>
        <location evidence="10">COPI-coated vesicle membrane</location>
        <topology evidence="10">Peripheral membrane protein</topology>
        <orientation evidence="10">Cytoplasmic side</orientation>
    </subcellularLocation>
</comment>
<keyword evidence="6 10" id="KW-0653">Protein transport</keyword>
<dbReference type="GO" id="GO:0006891">
    <property type="term" value="P:intra-Golgi vesicle-mediated transport"/>
    <property type="evidence" value="ECO:0007669"/>
    <property type="project" value="TreeGrafter"/>
</dbReference>
<dbReference type="FunFam" id="1.25.10.10:FF:000166">
    <property type="entry name" value="Coatomer subunit beta"/>
    <property type="match status" value="1"/>
</dbReference>
<dbReference type="Pfam" id="PF01602">
    <property type="entry name" value="Adaptin_N"/>
    <property type="match status" value="1"/>
</dbReference>
<dbReference type="Pfam" id="PF07718">
    <property type="entry name" value="Coatamer_beta_C"/>
    <property type="match status" value="1"/>
</dbReference>
<evidence type="ECO:0000259" key="13">
    <source>
        <dbReference type="Pfam" id="PF14806"/>
    </source>
</evidence>
<dbReference type="GO" id="GO:0000139">
    <property type="term" value="C:Golgi membrane"/>
    <property type="evidence" value="ECO:0007669"/>
    <property type="project" value="UniProtKB-SubCell"/>
</dbReference>
<dbReference type="PANTHER" id="PTHR10635">
    <property type="entry name" value="COATOMER SUBUNIT BETA"/>
    <property type="match status" value="1"/>
</dbReference>
<keyword evidence="3 10" id="KW-0963">Cytoplasm</keyword>
<evidence type="ECO:0000259" key="12">
    <source>
        <dbReference type="Pfam" id="PF07718"/>
    </source>
</evidence>
<comment type="caution">
    <text evidence="14">The sequence shown here is derived from an EMBL/GenBank/DDBJ whole genome shotgun (WGS) entry which is preliminary data.</text>
</comment>
<gene>
    <name evidence="14" type="ORF">WJX74_000844</name>
</gene>
<keyword evidence="8 10" id="KW-0472">Membrane</keyword>
<dbReference type="EMBL" id="JALJOS010000009">
    <property type="protein sequence ID" value="KAK9834395.1"/>
    <property type="molecule type" value="Genomic_DNA"/>
</dbReference>
<dbReference type="Gene3D" id="1.25.10.10">
    <property type="entry name" value="Leucine-rich Repeat Variant"/>
    <property type="match status" value="1"/>
</dbReference>
<keyword evidence="2 10" id="KW-0813">Transport</keyword>
<dbReference type="GO" id="GO:0005198">
    <property type="term" value="F:structural molecule activity"/>
    <property type="evidence" value="ECO:0007669"/>
    <property type="project" value="InterPro"/>
</dbReference>
<dbReference type="InterPro" id="IPR016460">
    <property type="entry name" value="COPB1"/>
</dbReference>
<proteinExistence type="predicted"/>
<evidence type="ECO:0000256" key="5">
    <source>
        <dbReference type="ARBA" id="ARBA00022892"/>
    </source>
</evidence>
<name>A0AAW1RLM1_9CHLO</name>
<dbReference type="Proteomes" id="UP001438707">
    <property type="component" value="Unassembled WGS sequence"/>
</dbReference>
<evidence type="ECO:0000313" key="15">
    <source>
        <dbReference type="Proteomes" id="UP001438707"/>
    </source>
</evidence>
<dbReference type="PIRSF" id="PIRSF005727">
    <property type="entry name" value="Coatomer_beta_subunit"/>
    <property type="match status" value="1"/>
</dbReference>
<dbReference type="InterPro" id="IPR029446">
    <property type="entry name" value="COPB1_appendage_platform_dom"/>
</dbReference>
<dbReference type="Pfam" id="PF14806">
    <property type="entry name" value="Coatomer_b_Cpla"/>
    <property type="match status" value="1"/>
</dbReference>
<feature type="domain" description="Coatomer beta subunit C-terminal" evidence="12">
    <location>
        <begin position="672"/>
        <end position="810"/>
    </location>
</feature>
<feature type="domain" description="Clathrin/coatomer adaptor adaptin-like N-terminal" evidence="11">
    <location>
        <begin position="23"/>
        <end position="474"/>
    </location>
</feature>
<sequence>MALSVERSCTMLVNNDKPGGGSQIKEALEGKDSAAVATAMKQAVMMILNGEQIPGLFITIVRYVLPSEDHTVQKLGLLYLETIEKTDASGKLLPEMILVCQHLRNNLQHPNEYLRGVTLRFLCRIREEEILEPLIPSILNCLDHRHSYVRRNAVLAINQLYRLPKGEFLLQDAPELIERVLQSEQDLSTKRNAFMMLCNHSQDRAVTYLQAQVDNVAMWGDILQMAVLELIRKVCRAHPGEKGKYIKIILALLQSTSTAVVYECAVTLVSLSQAPTAIRAAANCFCQLLVSQSDNNVKLIVLDRLQELKERHREVMQELLMDILRALNSINMDIRKKTLDIALDLITSRNIDEVVMVLKKEVVKTQSKELEKGADYRQLLVQAIHSCAIKFPDVAGNVIHLLMDFLGDTNTASALDVIFFVREIMETNPKLRDTILQRLLDSFDTIKSTRVCSCALWIIGEHCQSREEILTAFEVIKSGMGSLPFFRDEDEQAAEDAKAEGKSIEQVQAPSAMPVSNRPAVLADGSYATQSALSDTFALPSVSTTQLNLRTLLIQGDFFLGGVIGATLTKLVLRLRSSQVAASEANKASAEAMLMVVSVLRLGESPLIPHPIDADSFDRMALCLKVLGQQSGKTNDVWLKECRSTFATMISHKADREASEAQTQDVKDTAQPDELIDFHHLKARRGMSQLELEDEVQTDLQRATGLADTSNADSTRLNRILQLTGFSDPVYAEACVTVHQYDIVLDVTVTNRTADTLQNLNLELATMGDLKLVERPQNYALRPHGQQNIRANIKVSSTETGAIFGNIVYESTGHSDRSVVVLNDIHIDIMDYISPASCPDVQFRSMWAEFEWENKVAVNTTINDVNSFLKHIVSSTNMKCLTPPSALDGECGFLAANLYAKSVFGEDALVNVSVEKGLDGKLAGYIRIRSKTQGIALSLGDKLILKQKG</sequence>
<comment type="function">
    <text evidence="10">The coatomer is a cytosolic protein complex that binds to dilysine motifs and reversibly associates with Golgi non-clathrin-coated vesicles, which further mediate biosynthetic protein transport from the ER, via the Golgi up to the trans Golgi network. Coatomer complex is required for budding from Golgi membranes, and is essential for the retrograde Golgi-to-ER transport of dilysine-tagged proteins.</text>
</comment>
<evidence type="ECO:0000256" key="8">
    <source>
        <dbReference type="ARBA" id="ARBA00023136"/>
    </source>
</evidence>
<evidence type="ECO:0000259" key="11">
    <source>
        <dbReference type="Pfam" id="PF01602"/>
    </source>
</evidence>
<dbReference type="PANTHER" id="PTHR10635:SF0">
    <property type="entry name" value="COATOMER SUBUNIT BETA"/>
    <property type="match status" value="1"/>
</dbReference>
<dbReference type="AlphaFoldDB" id="A0AAW1RLM1"/>
<accession>A0AAW1RLM1</accession>
<keyword evidence="5 10" id="KW-0931">ER-Golgi transport</keyword>
<dbReference type="InterPro" id="IPR011989">
    <property type="entry name" value="ARM-like"/>
</dbReference>
<dbReference type="InterPro" id="IPR016024">
    <property type="entry name" value="ARM-type_fold"/>
</dbReference>
<evidence type="ECO:0000256" key="7">
    <source>
        <dbReference type="ARBA" id="ARBA00023034"/>
    </source>
</evidence>
<keyword evidence="7 10" id="KW-0333">Golgi apparatus</keyword>
<evidence type="ECO:0000256" key="9">
    <source>
        <dbReference type="ARBA" id="ARBA00023329"/>
    </source>
</evidence>
<keyword evidence="15" id="KW-1185">Reference proteome</keyword>
<comment type="subunit">
    <text evidence="10">Oligomeric complex that consists of at least the alpha, beta, beta', gamma, delta, epsilon and zeta subunits.</text>
</comment>
<dbReference type="InterPro" id="IPR002553">
    <property type="entry name" value="Clathrin/coatomer_adapt-like_N"/>
</dbReference>
<evidence type="ECO:0000256" key="6">
    <source>
        <dbReference type="ARBA" id="ARBA00022927"/>
    </source>
</evidence>
<keyword evidence="4" id="KW-0677">Repeat</keyword>
<evidence type="ECO:0000256" key="10">
    <source>
        <dbReference type="PIRNR" id="PIRNR005727"/>
    </source>
</evidence>
<evidence type="ECO:0000256" key="2">
    <source>
        <dbReference type="ARBA" id="ARBA00022448"/>
    </source>
</evidence>
<dbReference type="GO" id="GO:0006888">
    <property type="term" value="P:endoplasmic reticulum to Golgi vesicle-mediated transport"/>
    <property type="evidence" value="ECO:0007669"/>
    <property type="project" value="TreeGrafter"/>
</dbReference>
<keyword evidence="9 10" id="KW-0968">Cytoplasmic vesicle</keyword>
<dbReference type="InterPro" id="IPR011710">
    <property type="entry name" value="Coatomer_bsu_C"/>
</dbReference>
<evidence type="ECO:0000313" key="14">
    <source>
        <dbReference type="EMBL" id="KAK9834395.1"/>
    </source>
</evidence>
<evidence type="ECO:0000256" key="3">
    <source>
        <dbReference type="ARBA" id="ARBA00022490"/>
    </source>
</evidence>
<dbReference type="GO" id="GO:0006886">
    <property type="term" value="P:intracellular protein transport"/>
    <property type="evidence" value="ECO:0007669"/>
    <property type="project" value="InterPro"/>
</dbReference>
<organism evidence="14 15">
    <name type="scientific">Apatococcus lobatus</name>
    <dbReference type="NCBI Taxonomy" id="904363"/>
    <lineage>
        <taxon>Eukaryota</taxon>
        <taxon>Viridiplantae</taxon>
        <taxon>Chlorophyta</taxon>
        <taxon>core chlorophytes</taxon>
        <taxon>Trebouxiophyceae</taxon>
        <taxon>Chlorellales</taxon>
        <taxon>Chlorellaceae</taxon>
        <taxon>Apatococcus</taxon>
    </lineage>
</organism>
<dbReference type="GO" id="GO:0030126">
    <property type="term" value="C:COPI vesicle coat"/>
    <property type="evidence" value="ECO:0007669"/>
    <property type="project" value="InterPro"/>
</dbReference>
<evidence type="ECO:0000256" key="4">
    <source>
        <dbReference type="ARBA" id="ARBA00022737"/>
    </source>
</evidence>
<reference evidence="14 15" key="1">
    <citation type="journal article" date="2024" name="Nat. Commun.">
        <title>Phylogenomics reveals the evolutionary origins of lichenization in chlorophyte algae.</title>
        <authorList>
            <person name="Puginier C."/>
            <person name="Libourel C."/>
            <person name="Otte J."/>
            <person name="Skaloud P."/>
            <person name="Haon M."/>
            <person name="Grisel S."/>
            <person name="Petersen M."/>
            <person name="Berrin J.G."/>
            <person name="Delaux P.M."/>
            <person name="Dal Grande F."/>
            <person name="Keller J."/>
        </authorList>
    </citation>
    <scope>NUCLEOTIDE SEQUENCE [LARGE SCALE GENOMIC DNA]</scope>
    <source>
        <strain evidence="14 15">SAG 2145</strain>
    </source>
</reference>
<dbReference type="SUPFAM" id="SSF48371">
    <property type="entry name" value="ARM repeat"/>
    <property type="match status" value="1"/>
</dbReference>